<proteinExistence type="predicted"/>
<evidence type="ECO:0000313" key="5">
    <source>
        <dbReference type="EMBL" id="CAF4219053.1"/>
    </source>
</evidence>
<dbReference type="PANTHER" id="PTHR45632">
    <property type="entry name" value="LD33804P"/>
    <property type="match status" value="1"/>
</dbReference>
<keyword evidence="2" id="KW-0677">Repeat</keyword>
<dbReference type="PANTHER" id="PTHR45632:SF3">
    <property type="entry name" value="KELCH-LIKE PROTEIN 32"/>
    <property type="match status" value="1"/>
</dbReference>
<protein>
    <submittedName>
        <fullName evidence="5">Uncharacterized protein</fullName>
    </submittedName>
</protein>
<dbReference type="Gene3D" id="2.120.10.80">
    <property type="entry name" value="Kelch-type beta propeller"/>
    <property type="match status" value="2"/>
</dbReference>
<name>A0A8S2SBB7_9BILA</name>
<feature type="transmembrane region" description="Helical" evidence="3">
    <location>
        <begin position="107"/>
        <end position="126"/>
    </location>
</feature>
<dbReference type="Proteomes" id="UP000681720">
    <property type="component" value="Unassembled WGS sequence"/>
</dbReference>
<evidence type="ECO:0000256" key="1">
    <source>
        <dbReference type="ARBA" id="ARBA00022441"/>
    </source>
</evidence>
<sequence length="345" mass="36236">MFTQRRDHRATLISQDNSVLITGGIGSSDTHASTEKYLPSTGCFKMVGIMSTSRAFHTADQLSSLSGLVLIAGGSNSQVFTADLFDPMTGNTSTIFMLHRTAHTSTILSSPTLVLIGGLVGIGFSIKPQNTGQLFAVGTPPSFKSVPNTMTDVRQSHTATRLGDSSDLVLIVGGFGNSFLSSASLYNMSSNMFVPLAAKLPTVLAFHTAAYLPPPINKVLIAGEHNGSNYLNTLIVFDAVTLSFTTVTSTMSTGRSQHTATLLSNGKVLIVGGLKITDSSLATNTCDVIDPANNTFSSIPAPNLQVGRYAHTATLLTSNNGDTVLVCGGNNDLSATLNSCELYFI</sequence>
<organism evidence="5 6">
    <name type="scientific">Rotaria magnacalcarata</name>
    <dbReference type="NCBI Taxonomy" id="392030"/>
    <lineage>
        <taxon>Eukaryota</taxon>
        <taxon>Metazoa</taxon>
        <taxon>Spiralia</taxon>
        <taxon>Gnathifera</taxon>
        <taxon>Rotifera</taxon>
        <taxon>Eurotatoria</taxon>
        <taxon>Bdelloidea</taxon>
        <taxon>Philodinida</taxon>
        <taxon>Philodinidae</taxon>
        <taxon>Rotaria</taxon>
    </lineage>
</organism>
<dbReference type="InterPro" id="IPR015915">
    <property type="entry name" value="Kelch-typ_b-propeller"/>
</dbReference>
<comment type="caution">
    <text evidence="5">The sequence shown here is derived from an EMBL/GenBank/DDBJ whole genome shotgun (WGS) entry which is preliminary data.</text>
</comment>
<keyword evidence="3" id="KW-0472">Membrane</keyword>
<dbReference type="EMBL" id="CAJOBI010021418">
    <property type="protein sequence ID" value="CAF4219053.1"/>
    <property type="molecule type" value="Genomic_DNA"/>
</dbReference>
<keyword evidence="3" id="KW-1133">Transmembrane helix</keyword>
<gene>
    <name evidence="4" type="ORF">GIL414_LOCUS21009</name>
    <name evidence="5" type="ORF">SMN809_LOCUS22641</name>
</gene>
<dbReference type="Pfam" id="PF24681">
    <property type="entry name" value="Kelch_KLHDC2_KLHL20_DRC7"/>
    <property type="match status" value="1"/>
</dbReference>
<evidence type="ECO:0000313" key="4">
    <source>
        <dbReference type="EMBL" id="CAF4186307.1"/>
    </source>
</evidence>
<evidence type="ECO:0000313" key="6">
    <source>
        <dbReference type="Proteomes" id="UP000676336"/>
    </source>
</evidence>
<dbReference type="Proteomes" id="UP000676336">
    <property type="component" value="Unassembled WGS sequence"/>
</dbReference>
<dbReference type="InterPro" id="IPR006652">
    <property type="entry name" value="Kelch_1"/>
</dbReference>
<reference evidence="5" key="1">
    <citation type="submission" date="2021-02" db="EMBL/GenBank/DDBJ databases">
        <authorList>
            <person name="Nowell W R."/>
        </authorList>
    </citation>
    <scope>NUCLEOTIDE SEQUENCE</scope>
</reference>
<evidence type="ECO:0000256" key="3">
    <source>
        <dbReference type="SAM" id="Phobius"/>
    </source>
</evidence>
<keyword evidence="3" id="KW-0812">Transmembrane</keyword>
<dbReference type="AlphaFoldDB" id="A0A8S2SBB7"/>
<evidence type="ECO:0000256" key="2">
    <source>
        <dbReference type="ARBA" id="ARBA00022737"/>
    </source>
</evidence>
<dbReference type="SUPFAM" id="SSF117281">
    <property type="entry name" value="Kelch motif"/>
    <property type="match status" value="2"/>
</dbReference>
<keyword evidence="1" id="KW-0880">Kelch repeat</keyword>
<dbReference type="SMART" id="SM00612">
    <property type="entry name" value="Kelch"/>
    <property type="match status" value="4"/>
</dbReference>
<dbReference type="EMBL" id="CAJOBJ010016259">
    <property type="protein sequence ID" value="CAF4186307.1"/>
    <property type="molecule type" value="Genomic_DNA"/>
</dbReference>
<accession>A0A8S2SBB7</accession>